<organism evidence="1">
    <name type="scientific">Streptomyces sp. R28</name>
    <dbReference type="NCBI Taxonomy" id="3238628"/>
    <lineage>
        <taxon>Bacteria</taxon>
        <taxon>Bacillati</taxon>
        <taxon>Actinomycetota</taxon>
        <taxon>Actinomycetes</taxon>
        <taxon>Kitasatosporales</taxon>
        <taxon>Streptomycetaceae</taxon>
        <taxon>Streptomyces</taxon>
    </lineage>
</organism>
<proteinExistence type="predicted"/>
<dbReference type="AlphaFoldDB" id="A0AB39PQ97"/>
<dbReference type="RefSeq" id="WP_369166747.1">
    <property type="nucleotide sequence ID" value="NZ_CP163439.1"/>
</dbReference>
<accession>A0AB39PQ97</accession>
<dbReference type="EMBL" id="CP163439">
    <property type="protein sequence ID" value="XDQ32242.1"/>
    <property type="molecule type" value="Genomic_DNA"/>
</dbReference>
<sequence>MKQSPQVMLLLGDTVPAPAPAAFVDALHGVRISSASGATSGFQLTFSLAPGSPLARAVLPDGALHAKKRVVVAVVLAGRCHVLVDGVITHQELHAARAPGASFLVVTGEDLSLLMNLRHVRRAFPGLAPHLRATAVCAAYAQYGITPKAVAPVHADQPNPLIDIPVQVSTDLAYLRAMAADVGHVFHLAPGPTPGVSTAYWGPQRREGALQPALTTGCGAADNVEELTFSYDGLATSGYGTYRLEPASTTASEATAPEPLVLRGSLAGRPAEALRAGALTGQSGRSLTRTLLAGLGREVAADAVTGRGTVDVLRYGHVLSAHALVGVRGAGAAYDGRYLVASVTHDLTRDTFRQHFTLVRDGLGADIQVVTV</sequence>
<reference evidence="1" key="1">
    <citation type="submission" date="2024-07" db="EMBL/GenBank/DDBJ databases">
        <authorList>
            <person name="Yu S.T."/>
        </authorList>
    </citation>
    <scope>NUCLEOTIDE SEQUENCE</scope>
    <source>
        <strain evidence="1">R28</strain>
    </source>
</reference>
<evidence type="ECO:0000313" key="1">
    <source>
        <dbReference type="EMBL" id="XDQ32242.1"/>
    </source>
</evidence>
<protein>
    <submittedName>
        <fullName evidence="1">Uncharacterized protein</fullName>
    </submittedName>
</protein>
<name>A0AB39PQ97_9ACTN</name>
<gene>
    <name evidence="1" type="ORF">AB5J49_02135</name>
</gene>